<evidence type="ECO:0000313" key="1">
    <source>
        <dbReference type="EMBL" id="BFP49918.1"/>
    </source>
</evidence>
<name>A0AB33K3Y1_9ACTN</name>
<dbReference type="SUPFAM" id="SSF51110">
    <property type="entry name" value="alpha-D-mannose-specific plant lectins"/>
    <property type="match status" value="1"/>
</dbReference>
<dbReference type="Gene3D" id="2.90.10.10">
    <property type="entry name" value="Bulb-type lectin domain"/>
    <property type="match status" value="2"/>
</dbReference>
<evidence type="ECO:0008006" key="2">
    <source>
        <dbReference type="Google" id="ProtNLM"/>
    </source>
</evidence>
<gene>
    <name evidence="1" type="ORF">KCMC57_62860</name>
</gene>
<reference evidence="1" key="1">
    <citation type="submission" date="2024-07" db="EMBL/GenBank/DDBJ databases">
        <title>Complete genome sequences of cellulolytic bacteria, Kitasatospora sp. CMC57 and Streptomyces sp. CMC78, isolated from Japanese agricultural soil.</title>
        <authorList>
            <person name="Hashimoto T."/>
            <person name="Ito M."/>
            <person name="Iwamoto M."/>
            <person name="Fukahori D."/>
            <person name="Shoda T."/>
            <person name="Sakoda M."/>
            <person name="Morohoshi T."/>
            <person name="Mitsuboshi M."/>
            <person name="Nishizawa T."/>
        </authorList>
    </citation>
    <scope>NUCLEOTIDE SEQUENCE</scope>
    <source>
        <strain evidence="1">CMC57</strain>
    </source>
</reference>
<protein>
    <recommendedName>
        <fullName evidence="2">Bulb-type lectin domain-containing protein</fullName>
    </recommendedName>
</protein>
<sequence>MGISQLDGSWLRRAAVRTALVCTAAVTAITASGTEAMALPGGATAASFTLAQPDWYAGASVSASFYTRLTFQSDGNLVLYSVSDTQDSPLWASGTYGMGVTRMVWSQSGYIKLVNSSGGIVCTIGALSPAPGGIARVQNDGNFVFYDTDGDPTWASGTDGHSYGNRNYCNT</sequence>
<proteinExistence type="predicted"/>
<accession>A0AB33K3Y1</accession>
<dbReference type="InterPro" id="IPR036426">
    <property type="entry name" value="Bulb-type_lectin_dom_sf"/>
</dbReference>
<dbReference type="AlphaFoldDB" id="A0AB33K3Y1"/>
<dbReference type="EMBL" id="AP035881">
    <property type="protein sequence ID" value="BFP49918.1"/>
    <property type="molecule type" value="Genomic_DNA"/>
</dbReference>
<organism evidence="1">
    <name type="scientific">Kitasatospora sp. CMC57</name>
    <dbReference type="NCBI Taxonomy" id="3231513"/>
    <lineage>
        <taxon>Bacteria</taxon>
        <taxon>Bacillati</taxon>
        <taxon>Actinomycetota</taxon>
        <taxon>Actinomycetes</taxon>
        <taxon>Kitasatosporales</taxon>
        <taxon>Streptomycetaceae</taxon>
        <taxon>Kitasatospora</taxon>
    </lineage>
</organism>
<dbReference type="RefSeq" id="WP_407991959.1">
    <property type="nucleotide sequence ID" value="NZ_AP035881.2"/>
</dbReference>